<keyword evidence="3" id="KW-1185">Reference proteome</keyword>
<feature type="domain" description="HTH cro/C1-type" evidence="1">
    <location>
        <begin position="131"/>
        <end position="166"/>
    </location>
</feature>
<evidence type="ECO:0000313" key="2">
    <source>
        <dbReference type="EMBL" id="REH44906.1"/>
    </source>
</evidence>
<dbReference type="PROSITE" id="PS50943">
    <property type="entry name" value="HTH_CROC1"/>
    <property type="match status" value="2"/>
</dbReference>
<dbReference type="Gene3D" id="1.10.260.40">
    <property type="entry name" value="lambda repressor-like DNA-binding domains"/>
    <property type="match status" value="2"/>
</dbReference>
<dbReference type="Proteomes" id="UP000256269">
    <property type="component" value="Unassembled WGS sequence"/>
</dbReference>
<dbReference type="RefSeq" id="WP_211353208.1">
    <property type="nucleotide sequence ID" value="NZ_CP144375.1"/>
</dbReference>
<dbReference type="AlphaFoldDB" id="A0A3E0HHS0"/>
<name>A0A3E0HHS0_9PSEU</name>
<accession>A0A3E0HHS0</accession>
<sequence>MAEHERTFAEVLEELCRSPRPDGRPHTNVEIAAAVGVGHSYIGQLRSGKKVNPSLTLVLALAEHFGVHPRHFVGGDRERTPGSLPVTPFAERLTQLCELVHPLGKPPLGPTEIIGRIREHGERIDCGPWTMSPHTLADYRSGANADPSLIHLLALAKAFGTRPAYFLDEEYAGNVVKELKELALVASLGLHTVVLRASEQDISRETLMTALANAFDYTDRETRGDDGAGPDRDGGR</sequence>
<dbReference type="Pfam" id="PF01381">
    <property type="entry name" value="HTH_3"/>
    <property type="match status" value="1"/>
</dbReference>
<proteinExistence type="predicted"/>
<comment type="caution">
    <text evidence="2">The sequence shown here is derived from an EMBL/GenBank/DDBJ whole genome shotgun (WGS) entry which is preliminary data.</text>
</comment>
<dbReference type="GO" id="GO:0003677">
    <property type="term" value="F:DNA binding"/>
    <property type="evidence" value="ECO:0007669"/>
    <property type="project" value="InterPro"/>
</dbReference>
<dbReference type="SUPFAM" id="SSF47413">
    <property type="entry name" value="lambda repressor-like DNA-binding domains"/>
    <property type="match status" value="1"/>
</dbReference>
<dbReference type="InterPro" id="IPR001387">
    <property type="entry name" value="Cro/C1-type_HTH"/>
</dbReference>
<organism evidence="2 3">
    <name type="scientific">Kutzneria buriramensis</name>
    <dbReference type="NCBI Taxonomy" id="1045776"/>
    <lineage>
        <taxon>Bacteria</taxon>
        <taxon>Bacillati</taxon>
        <taxon>Actinomycetota</taxon>
        <taxon>Actinomycetes</taxon>
        <taxon>Pseudonocardiales</taxon>
        <taxon>Pseudonocardiaceae</taxon>
        <taxon>Kutzneria</taxon>
    </lineage>
</organism>
<evidence type="ECO:0000259" key="1">
    <source>
        <dbReference type="PROSITE" id="PS50943"/>
    </source>
</evidence>
<dbReference type="InterPro" id="IPR010982">
    <property type="entry name" value="Lambda_DNA-bd_dom_sf"/>
</dbReference>
<reference evidence="2 3" key="1">
    <citation type="submission" date="2018-08" db="EMBL/GenBank/DDBJ databases">
        <title>Genomic Encyclopedia of Archaeal and Bacterial Type Strains, Phase II (KMG-II): from individual species to whole genera.</title>
        <authorList>
            <person name="Goeker M."/>
        </authorList>
    </citation>
    <scope>NUCLEOTIDE SEQUENCE [LARGE SCALE GENOMIC DNA]</scope>
    <source>
        <strain evidence="2 3">DSM 45791</strain>
    </source>
</reference>
<dbReference type="EMBL" id="QUNO01000008">
    <property type="protein sequence ID" value="REH44906.1"/>
    <property type="molecule type" value="Genomic_DNA"/>
</dbReference>
<feature type="domain" description="HTH cro/C1-type" evidence="1">
    <location>
        <begin position="30"/>
        <end position="72"/>
    </location>
</feature>
<gene>
    <name evidence="2" type="ORF">BCF44_108387</name>
</gene>
<dbReference type="CDD" id="cd00093">
    <property type="entry name" value="HTH_XRE"/>
    <property type="match status" value="1"/>
</dbReference>
<protein>
    <submittedName>
        <fullName evidence="2">Helix-turn-helix protein</fullName>
    </submittedName>
</protein>
<evidence type="ECO:0000313" key="3">
    <source>
        <dbReference type="Proteomes" id="UP000256269"/>
    </source>
</evidence>